<evidence type="ECO:0008006" key="9">
    <source>
        <dbReference type="Google" id="ProtNLM"/>
    </source>
</evidence>
<dbReference type="RefSeq" id="WP_284196750.1">
    <property type="nucleotide sequence ID" value="NZ_BSOG01000002.1"/>
</dbReference>
<feature type="domain" description="Response regulatory" evidence="2">
    <location>
        <begin position="11"/>
        <end position="126"/>
    </location>
</feature>
<evidence type="ECO:0000259" key="6">
    <source>
        <dbReference type="PROSITE" id="PS50887"/>
    </source>
</evidence>
<dbReference type="InterPro" id="IPR001633">
    <property type="entry name" value="EAL_dom"/>
</dbReference>
<feature type="domain" description="GGDEF" evidence="6">
    <location>
        <begin position="424"/>
        <end position="557"/>
    </location>
</feature>
<dbReference type="InterPro" id="IPR011006">
    <property type="entry name" value="CheY-like_superfamily"/>
</dbReference>
<dbReference type="InterPro" id="IPR000014">
    <property type="entry name" value="PAS"/>
</dbReference>
<dbReference type="Gene3D" id="3.40.50.2300">
    <property type="match status" value="1"/>
</dbReference>
<dbReference type="PROSITE" id="PS50110">
    <property type="entry name" value="RESPONSE_REGULATORY"/>
    <property type="match status" value="1"/>
</dbReference>
<evidence type="ECO:0000256" key="1">
    <source>
        <dbReference type="PROSITE-ProRule" id="PRU00169"/>
    </source>
</evidence>
<reference evidence="8" key="1">
    <citation type="journal article" date="2019" name="Int. J. Syst. Evol. Microbiol.">
        <title>The Global Catalogue of Microorganisms (GCM) 10K type strain sequencing project: providing services to taxonomists for standard genome sequencing and annotation.</title>
        <authorList>
            <consortium name="The Broad Institute Genomics Platform"/>
            <consortium name="The Broad Institute Genome Sequencing Center for Infectious Disease"/>
            <person name="Wu L."/>
            <person name="Ma J."/>
        </authorList>
    </citation>
    <scope>NUCLEOTIDE SEQUENCE [LARGE SCALE GENOMIC DNA]</scope>
    <source>
        <strain evidence="8">NBRC 110044</strain>
    </source>
</reference>
<dbReference type="Gene3D" id="3.20.20.450">
    <property type="entry name" value="EAL domain"/>
    <property type="match status" value="1"/>
</dbReference>
<evidence type="ECO:0000313" key="8">
    <source>
        <dbReference type="Proteomes" id="UP001156706"/>
    </source>
</evidence>
<dbReference type="PROSITE" id="PS50112">
    <property type="entry name" value="PAS"/>
    <property type="match status" value="1"/>
</dbReference>
<dbReference type="InterPro" id="IPR013767">
    <property type="entry name" value="PAS_fold"/>
</dbReference>
<dbReference type="SMART" id="SM00052">
    <property type="entry name" value="EAL"/>
    <property type="match status" value="1"/>
</dbReference>
<dbReference type="InterPro" id="IPR035919">
    <property type="entry name" value="EAL_sf"/>
</dbReference>
<dbReference type="InterPro" id="IPR029787">
    <property type="entry name" value="Nucleotide_cyclase"/>
</dbReference>
<keyword evidence="8" id="KW-1185">Reference proteome</keyword>
<dbReference type="EMBL" id="BSOG01000002">
    <property type="protein sequence ID" value="GLR13659.1"/>
    <property type="molecule type" value="Genomic_DNA"/>
</dbReference>
<dbReference type="NCBIfam" id="TIGR00229">
    <property type="entry name" value="sensory_box"/>
    <property type="match status" value="2"/>
</dbReference>
<dbReference type="Pfam" id="PF00563">
    <property type="entry name" value="EAL"/>
    <property type="match status" value="1"/>
</dbReference>
<dbReference type="InterPro" id="IPR052155">
    <property type="entry name" value="Biofilm_reg_signaling"/>
</dbReference>
<dbReference type="CDD" id="cd00130">
    <property type="entry name" value="PAS"/>
    <property type="match status" value="1"/>
</dbReference>
<dbReference type="CDD" id="cd01948">
    <property type="entry name" value="EAL"/>
    <property type="match status" value="1"/>
</dbReference>
<dbReference type="Proteomes" id="UP001156706">
    <property type="component" value="Unassembled WGS sequence"/>
</dbReference>
<dbReference type="SUPFAM" id="SSF55073">
    <property type="entry name" value="Nucleotide cyclase"/>
    <property type="match status" value="1"/>
</dbReference>
<dbReference type="CDD" id="cd01949">
    <property type="entry name" value="GGDEF"/>
    <property type="match status" value="1"/>
</dbReference>
<protein>
    <recommendedName>
        <fullName evidence="9">EAL domain-containing protein</fullName>
    </recommendedName>
</protein>
<accession>A0ABQ5YG31</accession>
<dbReference type="Pfam" id="PF00990">
    <property type="entry name" value="GGDEF"/>
    <property type="match status" value="1"/>
</dbReference>
<sequence>MYRDKLASTPVILIVDDAIANVRIMHDAVRDLGTVLFATDGSSALQMVSEHHPNIVLLDIEMPGINGYEVCRAIKAAPHLSDIAVIFVTSHDETGYELQALALGGVDFLQKPINAATARARVKTHLELQLKTRELALARQDLSDMIEHLPAFISYWDIDLKNEFTNDLHGRWFGVPARAMSGMHMRDVLGPLNFFSIDVHIEAVLRGENPTFDLTFYRDSGDLLYGQASMVCRVVEDRICGVLLLITDITERKTAEISLYDEKERIRVTLSSIGDAVLATDAHGNVTFLNPIAEDMTGWLTDEAVGQPIETVMPLFDSISGHETTNPIRHAFREKRVVGMAMNTSLRRRDGRLFQVEDSAAPIRDHQGEITGAIVVFHDVSEARAMLIKMTHLANYDALTNLPNRMLWHDRAEQAMQVAKRSGKHVGMILLDIDNFKSVNDTFSHIVGDNILRLAAQRLTSRVRPSDTVSRQGGDEFTILLPDLDGIAEATEVASKILSAMMEPFWVDGQRFDLSVSVGISLFPDDSEDQDVLYRHADAAMYRAKQGGKNRYEFFSTDIEEQLIARHMLERHMREAIDQGQYLVYYQAKVDVDCAQVVGVEALVRWKNSADELVSPAKFIPVAEETGLIVPLGELVMRRACEDARRWHERGANIVISINVSAVQFEMANFVDKVSQILHQTGVRPDLVELEITEGVLARNHVQARDTLLRLKELGLGIAIDDFGTGYSSLAYLKRFPIDVLKIDQGFVRDMLTDPSDAAIITAIVHLAQNLGLELVAEGVEVQEQAAALRNKGCRIMQGYLYSKPAPFDEISELIFVA</sequence>
<dbReference type="SMART" id="SM00267">
    <property type="entry name" value="GGDEF"/>
    <property type="match status" value="1"/>
</dbReference>
<evidence type="ECO:0000313" key="7">
    <source>
        <dbReference type="EMBL" id="GLR13659.1"/>
    </source>
</evidence>
<dbReference type="InterPro" id="IPR000160">
    <property type="entry name" value="GGDEF_dom"/>
</dbReference>
<dbReference type="InterPro" id="IPR043128">
    <property type="entry name" value="Rev_trsase/Diguanyl_cyclase"/>
</dbReference>
<evidence type="ECO:0000259" key="5">
    <source>
        <dbReference type="PROSITE" id="PS50883"/>
    </source>
</evidence>
<dbReference type="PROSITE" id="PS50883">
    <property type="entry name" value="EAL"/>
    <property type="match status" value="1"/>
</dbReference>
<dbReference type="InterPro" id="IPR000700">
    <property type="entry name" value="PAS-assoc_C"/>
</dbReference>
<dbReference type="InterPro" id="IPR013656">
    <property type="entry name" value="PAS_4"/>
</dbReference>
<dbReference type="NCBIfam" id="TIGR00254">
    <property type="entry name" value="GGDEF"/>
    <property type="match status" value="1"/>
</dbReference>
<dbReference type="Pfam" id="PF00989">
    <property type="entry name" value="PAS"/>
    <property type="match status" value="1"/>
</dbReference>
<dbReference type="InterPro" id="IPR001610">
    <property type="entry name" value="PAC"/>
</dbReference>
<dbReference type="SUPFAM" id="SSF141868">
    <property type="entry name" value="EAL domain-like"/>
    <property type="match status" value="1"/>
</dbReference>
<feature type="domain" description="PAC" evidence="4">
    <location>
        <begin position="340"/>
        <end position="392"/>
    </location>
</feature>
<keyword evidence="1" id="KW-0597">Phosphoprotein</keyword>
<organism evidence="7 8">
    <name type="scientific">Chitinimonas prasina</name>
    <dbReference type="NCBI Taxonomy" id="1434937"/>
    <lineage>
        <taxon>Bacteria</taxon>
        <taxon>Pseudomonadati</taxon>
        <taxon>Pseudomonadota</taxon>
        <taxon>Betaproteobacteria</taxon>
        <taxon>Neisseriales</taxon>
        <taxon>Chitinibacteraceae</taxon>
        <taxon>Chitinimonas</taxon>
    </lineage>
</organism>
<feature type="domain" description="EAL" evidence="5">
    <location>
        <begin position="566"/>
        <end position="818"/>
    </location>
</feature>
<dbReference type="InterPro" id="IPR001789">
    <property type="entry name" value="Sig_transdc_resp-reg_receiver"/>
</dbReference>
<dbReference type="SUPFAM" id="SSF52172">
    <property type="entry name" value="CheY-like"/>
    <property type="match status" value="1"/>
</dbReference>
<dbReference type="PROSITE" id="PS50113">
    <property type="entry name" value="PAC"/>
    <property type="match status" value="1"/>
</dbReference>
<evidence type="ECO:0000259" key="4">
    <source>
        <dbReference type="PROSITE" id="PS50113"/>
    </source>
</evidence>
<gene>
    <name evidence="7" type="ORF">GCM10007907_24490</name>
</gene>
<evidence type="ECO:0000259" key="2">
    <source>
        <dbReference type="PROSITE" id="PS50110"/>
    </source>
</evidence>
<evidence type="ECO:0000259" key="3">
    <source>
        <dbReference type="PROSITE" id="PS50112"/>
    </source>
</evidence>
<comment type="caution">
    <text evidence="7">The sequence shown here is derived from an EMBL/GenBank/DDBJ whole genome shotgun (WGS) entry which is preliminary data.</text>
</comment>
<dbReference type="PANTHER" id="PTHR44757:SF4">
    <property type="entry name" value="DIGUANYLATE CYCLASE DGCE-RELATED"/>
    <property type="match status" value="1"/>
</dbReference>
<feature type="domain" description="PAS" evidence="3">
    <location>
        <begin position="262"/>
        <end position="314"/>
    </location>
</feature>
<dbReference type="Pfam" id="PF08448">
    <property type="entry name" value="PAS_4"/>
    <property type="match status" value="1"/>
</dbReference>
<dbReference type="PANTHER" id="PTHR44757">
    <property type="entry name" value="DIGUANYLATE CYCLASE DGCP"/>
    <property type="match status" value="1"/>
</dbReference>
<dbReference type="SMART" id="SM00086">
    <property type="entry name" value="PAC"/>
    <property type="match status" value="2"/>
</dbReference>
<dbReference type="SUPFAM" id="SSF55785">
    <property type="entry name" value="PYP-like sensor domain (PAS domain)"/>
    <property type="match status" value="2"/>
</dbReference>
<name>A0ABQ5YG31_9NEIS</name>
<dbReference type="SMART" id="SM00448">
    <property type="entry name" value="REC"/>
    <property type="match status" value="1"/>
</dbReference>
<feature type="modified residue" description="4-aspartylphosphate" evidence="1">
    <location>
        <position position="59"/>
    </location>
</feature>
<dbReference type="Gene3D" id="3.30.70.270">
    <property type="match status" value="1"/>
</dbReference>
<dbReference type="PROSITE" id="PS50887">
    <property type="entry name" value="GGDEF"/>
    <property type="match status" value="1"/>
</dbReference>
<dbReference type="SMART" id="SM00091">
    <property type="entry name" value="PAS"/>
    <property type="match status" value="2"/>
</dbReference>
<dbReference type="Pfam" id="PF00072">
    <property type="entry name" value="Response_reg"/>
    <property type="match status" value="1"/>
</dbReference>
<dbReference type="Gene3D" id="3.30.450.20">
    <property type="entry name" value="PAS domain"/>
    <property type="match status" value="2"/>
</dbReference>
<proteinExistence type="predicted"/>
<dbReference type="InterPro" id="IPR035965">
    <property type="entry name" value="PAS-like_dom_sf"/>
</dbReference>